<dbReference type="EMBL" id="BMPO01000009">
    <property type="protein sequence ID" value="GGK05761.1"/>
    <property type="molecule type" value="Genomic_DNA"/>
</dbReference>
<keyword evidence="3" id="KW-1185">Reference proteome</keyword>
<dbReference type="Pfam" id="PF16234">
    <property type="entry name" value="DUF4892"/>
    <property type="match status" value="1"/>
</dbReference>
<accession>A0A917Q1J8</accession>
<dbReference type="InterPro" id="IPR032608">
    <property type="entry name" value="DUF4892"/>
</dbReference>
<keyword evidence="1" id="KW-0732">Signal</keyword>
<dbReference type="AlphaFoldDB" id="A0A917Q1J8"/>
<reference evidence="2" key="1">
    <citation type="journal article" date="2014" name="Int. J. Syst. Evol. Microbiol.">
        <title>Complete genome sequence of Corynebacterium casei LMG S-19264T (=DSM 44701T), isolated from a smear-ripened cheese.</title>
        <authorList>
            <consortium name="US DOE Joint Genome Institute (JGI-PGF)"/>
            <person name="Walter F."/>
            <person name="Albersmeier A."/>
            <person name="Kalinowski J."/>
            <person name="Ruckert C."/>
        </authorList>
    </citation>
    <scope>NUCLEOTIDE SEQUENCE</scope>
    <source>
        <strain evidence="2">JCM 30078</strain>
    </source>
</reference>
<name>A0A917Q1J8_9PSED</name>
<reference evidence="2" key="2">
    <citation type="submission" date="2020-09" db="EMBL/GenBank/DDBJ databases">
        <authorList>
            <person name="Sun Q."/>
            <person name="Ohkuma M."/>
        </authorList>
    </citation>
    <scope>NUCLEOTIDE SEQUENCE</scope>
    <source>
        <strain evidence="2">JCM 30078</strain>
    </source>
</reference>
<dbReference type="RefSeq" id="WP_188984975.1">
    <property type="nucleotide sequence ID" value="NZ_BMPO01000009.1"/>
</dbReference>
<proteinExistence type="predicted"/>
<dbReference type="Proteomes" id="UP000635983">
    <property type="component" value="Unassembled WGS sequence"/>
</dbReference>
<evidence type="ECO:0000313" key="3">
    <source>
        <dbReference type="Proteomes" id="UP000635983"/>
    </source>
</evidence>
<organism evidence="2 3">
    <name type="scientific">Pseudomonas matsuisoli</name>
    <dbReference type="NCBI Taxonomy" id="1515666"/>
    <lineage>
        <taxon>Bacteria</taxon>
        <taxon>Pseudomonadati</taxon>
        <taxon>Pseudomonadota</taxon>
        <taxon>Gammaproteobacteria</taxon>
        <taxon>Pseudomonadales</taxon>
        <taxon>Pseudomonadaceae</taxon>
        <taxon>Pseudomonas</taxon>
    </lineage>
</organism>
<gene>
    <name evidence="2" type="ORF">GCM10009304_34820</name>
</gene>
<protein>
    <submittedName>
        <fullName evidence="2">DUF4892 domain-containing protein</fullName>
    </submittedName>
</protein>
<feature type="chain" id="PRO_5037433186" evidence="1">
    <location>
        <begin position="19"/>
        <end position="269"/>
    </location>
</feature>
<sequence>MRSLMALPLLLASLTTFAADKPGSADLELVPRFHNAEIVDFRNAESEERRYPLGAIRRIGGDLRFEGEVLAHGALRSLTYQIPSEYQATDAFEATRNALLDQGAHLLYWCVARDCGSSSLWANAVFGRASLYGPDEGQSYALMRFTQGDADTLFALYAITRGNRRAYLQVDQFTPDEALGLIRPTSSTLLRQLRHDGELVIPDISVEDPDWQALLTRTLRMDSTLRIALDGRDAIRWREVLIEQNIRQNRIEVDDALRSEMALEIKVIR</sequence>
<evidence type="ECO:0000256" key="1">
    <source>
        <dbReference type="SAM" id="SignalP"/>
    </source>
</evidence>
<feature type="signal peptide" evidence="1">
    <location>
        <begin position="1"/>
        <end position="18"/>
    </location>
</feature>
<evidence type="ECO:0000313" key="2">
    <source>
        <dbReference type="EMBL" id="GGK05761.1"/>
    </source>
</evidence>
<comment type="caution">
    <text evidence="2">The sequence shown here is derived from an EMBL/GenBank/DDBJ whole genome shotgun (WGS) entry which is preliminary data.</text>
</comment>